<keyword evidence="5 7" id="KW-0472">Membrane</keyword>
<dbReference type="EMBL" id="CP014224">
    <property type="protein sequence ID" value="ANW97453.1"/>
    <property type="molecule type" value="Genomic_DNA"/>
</dbReference>
<name>A0A1B1Y9J5_9FLAO</name>
<dbReference type="InterPro" id="IPR023996">
    <property type="entry name" value="TonB-dep_OMP_SusC/RagA"/>
</dbReference>
<dbReference type="KEGG" id="wfu:AXE80_06910"/>
<dbReference type="InterPro" id="IPR036942">
    <property type="entry name" value="Beta-barrel_TonB_sf"/>
</dbReference>
<dbReference type="InterPro" id="IPR023997">
    <property type="entry name" value="TonB-dep_OMP_SusC/RagA_CS"/>
</dbReference>
<evidence type="ECO:0000256" key="1">
    <source>
        <dbReference type="ARBA" id="ARBA00004571"/>
    </source>
</evidence>
<dbReference type="SUPFAM" id="SSF49464">
    <property type="entry name" value="Carboxypeptidase regulatory domain-like"/>
    <property type="match status" value="1"/>
</dbReference>
<evidence type="ECO:0000256" key="2">
    <source>
        <dbReference type="ARBA" id="ARBA00022448"/>
    </source>
</evidence>
<evidence type="ECO:0000256" key="4">
    <source>
        <dbReference type="ARBA" id="ARBA00022692"/>
    </source>
</evidence>
<dbReference type="Gene3D" id="2.170.130.10">
    <property type="entry name" value="TonB-dependent receptor, plug domain"/>
    <property type="match status" value="1"/>
</dbReference>
<gene>
    <name evidence="9" type="ORF">AXE80_06910</name>
</gene>
<dbReference type="InterPro" id="IPR039426">
    <property type="entry name" value="TonB-dep_rcpt-like"/>
</dbReference>
<evidence type="ECO:0000259" key="8">
    <source>
        <dbReference type="Pfam" id="PF07715"/>
    </source>
</evidence>
<dbReference type="NCBIfam" id="TIGR04056">
    <property type="entry name" value="OMP_RagA_SusC"/>
    <property type="match status" value="1"/>
</dbReference>
<comment type="subcellular location">
    <subcellularLocation>
        <location evidence="1 7">Cell outer membrane</location>
        <topology evidence="1 7">Multi-pass membrane protein</topology>
    </subcellularLocation>
</comment>
<dbReference type="InterPro" id="IPR037066">
    <property type="entry name" value="Plug_dom_sf"/>
</dbReference>
<dbReference type="AlphaFoldDB" id="A0A1B1Y9J5"/>
<organism evidence="9 10">
    <name type="scientific">Wenyingzhuangia fucanilytica</name>
    <dbReference type="NCBI Taxonomy" id="1790137"/>
    <lineage>
        <taxon>Bacteria</taxon>
        <taxon>Pseudomonadati</taxon>
        <taxon>Bacteroidota</taxon>
        <taxon>Flavobacteriia</taxon>
        <taxon>Flavobacteriales</taxon>
        <taxon>Flavobacteriaceae</taxon>
        <taxon>Wenyingzhuangia</taxon>
    </lineage>
</organism>
<accession>A0A1B1Y9J5</accession>
<feature type="domain" description="TonB-dependent receptor plug" evidence="8">
    <location>
        <begin position="105"/>
        <end position="211"/>
    </location>
</feature>
<evidence type="ECO:0000313" key="9">
    <source>
        <dbReference type="EMBL" id="ANW97453.1"/>
    </source>
</evidence>
<reference evidence="9 10" key="1">
    <citation type="submission" date="2016-02" db="EMBL/GenBank/DDBJ databases">
        <authorList>
            <person name="Wen L."/>
            <person name="He K."/>
            <person name="Yang H."/>
        </authorList>
    </citation>
    <scope>NUCLEOTIDE SEQUENCE [LARGE SCALE GENOMIC DNA]</scope>
    <source>
        <strain evidence="9 10">CZ1127</strain>
    </source>
</reference>
<dbReference type="STRING" id="1790137.AXE80_06910"/>
<evidence type="ECO:0000313" key="10">
    <source>
        <dbReference type="Proteomes" id="UP000092967"/>
    </source>
</evidence>
<dbReference type="Pfam" id="PF13715">
    <property type="entry name" value="CarbopepD_reg_2"/>
    <property type="match status" value="1"/>
</dbReference>
<proteinExistence type="inferred from homology"/>
<sequence>MTLLFAMIFGFTRAQTITVKGIVSNNGQPLPLVNVVEKGSTKGVVTDFDGNYEILTEIGRVLEFTSLGFTTKRIKVASKSLNVVLEEDVTSLDEVVVVGYGTQKKKELTGAVGSIKNEALVLSATADLGTAMQGQIAGVNVTASDGSPGGESNIVIRGISSILGNTTPLYVVDGIPFNGDPKLSMNEIETIDVLKDAASAAIYGTRGAGGVILITTKKGKEGVMKMNVDSYFGLQNITSGVPLLETEDFLYVRHLRSAALTGTTFGNTWTPIVQGPHQLTNNTNLTDIIENDLASIQNHSIGISGGKEGLTYSVNATLFDQEGTIINSGYSRFNVRANTQYKKGKWNVSTGIGFGVEQKQSAPWQFLLDAYRYSPYSQMIDPTVETVQYPGPSTDNDAEFLSNNLRKFKQSDNNKTDKFNANITANYEINKYLTYTLRAGLSYNNNDRIVINPLFRTFNQDGEEITQRQRSGVRNESGRSQRSTLENIINYKRSFGAHNVQVTAAYSAEQYENSWFFAEKKDLVNNDVTVLNGALNDPLVGSGTGWNQNVNRNTLGILARLQYNYKGKYLFSASARRDGSSKFSDKYRYNIFPSYSIGWNVSDEDFWKPIKQTVSSLKLRASHGTVGSDNFLDYSNSAVINLRKDYIFGAEGDDRLIQGAIQKEFANKNIKWETSISDNLGFDLGFFRNKLNLSADFYKTSKEDLLLGVLLPPSVGTGTDGTVVLNVGNMVNKGMEWTLNYKHAGTFSWNAGLTYTKNINEVTKMSGSNKIQYLNNSEVVQGINNEDLVTVIAEGYEAGAFFLYETDGIIKTQEELDEYNLLVGGTGNLGDLRYVDQPTVDSNGDGIADVGNGTLGVEDRKYAGSGTPEFEMGLNFGAQYKNFDFSMQWYASFGAEVMNGSRAFSYKTGTHQDLLYQWSPQNPTSNYPTNRGAAHANYRGYTDFWLEDASFARLRNIALGYSLPKSVLTRNGISKIRLYISAQNPLTITKYTGFDPEVGNNSLATRGLDRGNYPISSSFRLGIQLAF</sequence>
<dbReference type="SUPFAM" id="SSF56935">
    <property type="entry name" value="Porins"/>
    <property type="match status" value="1"/>
</dbReference>
<evidence type="ECO:0000256" key="7">
    <source>
        <dbReference type="PROSITE-ProRule" id="PRU01360"/>
    </source>
</evidence>
<evidence type="ECO:0000256" key="3">
    <source>
        <dbReference type="ARBA" id="ARBA00022452"/>
    </source>
</evidence>
<dbReference type="PROSITE" id="PS52016">
    <property type="entry name" value="TONB_DEPENDENT_REC_3"/>
    <property type="match status" value="1"/>
</dbReference>
<dbReference type="Pfam" id="PF07715">
    <property type="entry name" value="Plug"/>
    <property type="match status" value="1"/>
</dbReference>
<dbReference type="Proteomes" id="UP000092967">
    <property type="component" value="Chromosome"/>
</dbReference>
<keyword evidence="6 7" id="KW-0998">Cell outer membrane</keyword>
<dbReference type="Gene3D" id="2.40.170.20">
    <property type="entry name" value="TonB-dependent receptor, beta-barrel domain"/>
    <property type="match status" value="1"/>
</dbReference>
<keyword evidence="2 7" id="KW-0813">Transport</keyword>
<evidence type="ECO:0000256" key="5">
    <source>
        <dbReference type="ARBA" id="ARBA00023136"/>
    </source>
</evidence>
<keyword evidence="10" id="KW-1185">Reference proteome</keyword>
<dbReference type="InterPro" id="IPR008969">
    <property type="entry name" value="CarboxyPept-like_regulatory"/>
</dbReference>
<dbReference type="InterPro" id="IPR012910">
    <property type="entry name" value="Plug_dom"/>
</dbReference>
<dbReference type="NCBIfam" id="TIGR04057">
    <property type="entry name" value="SusC_RagA_signa"/>
    <property type="match status" value="1"/>
</dbReference>
<protein>
    <submittedName>
        <fullName evidence="9">SusC/RagA family TonB-linked outer membrane protein</fullName>
    </submittedName>
</protein>
<dbReference type="GO" id="GO:0009279">
    <property type="term" value="C:cell outer membrane"/>
    <property type="evidence" value="ECO:0007669"/>
    <property type="project" value="UniProtKB-SubCell"/>
</dbReference>
<comment type="similarity">
    <text evidence="7">Belongs to the TonB-dependent receptor family.</text>
</comment>
<keyword evidence="4 7" id="KW-0812">Transmembrane</keyword>
<keyword evidence="3 7" id="KW-1134">Transmembrane beta strand</keyword>
<evidence type="ECO:0000256" key="6">
    <source>
        <dbReference type="ARBA" id="ARBA00023237"/>
    </source>
</evidence>